<dbReference type="Proteomes" id="UP000692954">
    <property type="component" value="Unassembled WGS sequence"/>
</dbReference>
<name>A0A8S1KPL2_9CILI</name>
<evidence type="ECO:0000313" key="2">
    <source>
        <dbReference type="EMBL" id="CAD8057218.1"/>
    </source>
</evidence>
<keyword evidence="3" id="KW-1185">Reference proteome</keyword>
<organism evidence="2 3">
    <name type="scientific">Paramecium sonneborni</name>
    <dbReference type="NCBI Taxonomy" id="65129"/>
    <lineage>
        <taxon>Eukaryota</taxon>
        <taxon>Sar</taxon>
        <taxon>Alveolata</taxon>
        <taxon>Ciliophora</taxon>
        <taxon>Intramacronucleata</taxon>
        <taxon>Oligohymenophorea</taxon>
        <taxon>Peniculida</taxon>
        <taxon>Parameciidae</taxon>
        <taxon>Paramecium</taxon>
    </lineage>
</organism>
<feature type="transmembrane region" description="Helical" evidence="1">
    <location>
        <begin position="24"/>
        <end position="50"/>
    </location>
</feature>
<proteinExistence type="predicted"/>
<evidence type="ECO:0008006" key="4">
    <source>
        <dbReference type="Google" id="ProtNLM"/>
    </source>
</evidence>
<dbReference type="AlphaFoldDB" id="A0A8S1KPL2"/>
<dbReference type="OrthoDB" id="302073at2759"/>
<protein>
    <recommendedName>
        <fullName evidence="4">Transmembrane protein</fullName>
    </recommendedName>
</protein>
<accession>A0A8S1KPL2</accession>
<gene>
    <name evidence="2" type="ORF">PSON_ATCC_30995.1.T0110069</name>
</gene>
<dbReference type="EMBL" id="CAJJDN010000011">
    <property type="protein sequence ID" value="CAD8057218.1"/>
    <property type="molecule type" value="Genomic_DNA"/>
</dbReference>
<comment type="caution">
    <text evidence="2">The sequence shown here is derived from an EMBL/GenBank/DDBJ whole genome shotgun (WGS) entry which is preliminary data.</text>
</comment>
<keyword evidence="1" id="KW-1133">Transmembrane helix</keyword>
<sequence length="535" mass="63369">MILNELINKEFWYINKNWRIRHQILTIQIASLILVFGLLTTIIIVGQILVQRNIQESADQIFIKQTKQELNRVWMYKNNILALLNSADQHISIINKFNQYFQQNSFTIVDPVQCLNKENINDSYSYSSSYCFGIFNETCTQEDIKELKFVYQITSILTQFRNSIDNTQALYFSHSNYAQFYTINKGFYFKPGFKPHSRPWYTFHRNQTINSNDSRQIIYGNPYKVFLSEDGIRIAMTQNLLSLNDKIEGVIAKDISFNQTQTFKYQDEQTSITIINLQGQVIYSKLYDNPNQTLFSLQEQNYSGFNQTDFEQIINYHHKLNYSNSCVDFNQYTDILCRYNSKLNDQSIIQTAKINKTPYILLLIKNTNYLKMLQYFQLSLINDEYNNLTYYNLIIFICITLLIIFIAYLISFVLLNQLNVLILQTKAHIFEKRVSTFKKGVFKKEYYFQSTQVTNLLSSVIGLMHNRKFNKKNEECLLEERKKFPKIIKMNQIIKNQIKDSIDQLPKTVLFNRTKINQQELNMLISYIKHTDNLN</sequence>
<evidence type="ECO:0000256" key="1">
    <source>
        <dbReference type="SAM" id="Phobius"/>
    </source>
</evidence>
<reference evidence="2" key="1">
    <citation type="submission" date="2021-01" db="EMBL/GenBank/DDBJ databases">
        <authorList>
            <consortium name="Genoscope - CEA"/>
            <person name="William W."/>
        </authorList>
    </citation>
    <scope>NUCLEOTIDE SEQUENCE</scope>
</reference>
<keyword evidence="1" id="KW-0472">Membrane</keyword>
<feature type="transmembrane region" description="Helical" evidence="1">
    <location>
        <begin position="390"/>
        <end position="415"/>
    </location>
</feature>
<evidence type="ECO:0000313" key="3">
    <source>
        <dbReference type="Proteomes" id="UP000692954"/>
    </source>
</evidence>
<keyword evidence="1" id="KW-0812">Transmembrane</keyword>